<reference evidence="1 2" key="1">
    <citation type="journal article" date="2013" name="Nat. Genet.">
        <title>The genome of the hydatid tapeworm Echinococcus granulosus.</title>
        <authorList>
            <person name="Zheng H."/>
            <person name="Zhang W."/>
            <person name="Zhang L."/>
            <person name="Zhang Z."/>
            <person name="Li J."/>
            <person name="Lu G."/>
            <person name="Zhu Y."/>
            <person name="Wang Y."/>
            <person name="Huang Y."/>
            <person name="Liu J."/>
            <person name="Kang H."/>
            <person name="Chen J."/>
            <person name="Wang L."/>
            <person name="Chen A."/>
            <person name="Yu S."/>
            <person name="Gao Z."/>
            <person name="Jin L."/>
            <person name="Gu W."/>
            <person name="Wang Z."/>
            <person name="Zhao L."/>
            <person name="Shi B."/>
            <person name="Wen H."/>
            <person name="Lin R."/>
            <person name="Jones M.K."/>
            <person name="Brejova B."/>
            <person name="Vinar T."/>
            <person name="Zhao G."/>
            <person name="McManus D.P."/>
            <person name="Chen Z."/>
            <person name="Zhou Y."/>
            <person name="Wang S."/>
        </authorList>
    </citation>
    <scope>NUCLEOTIDE SEQUENCE [LARGE SCALE GENOMIC DNA]</scope>
</reference>
<proteinExistence type="predicted"/>
<protein>
    <recommendedName>
        <fullName evidence="3">Neuropeptide</fullName>
    </recommendedName>
</protein>
<comment type="caution">
    <text evidence="1">The sequence shown here is derived from an EMBL/GenBank/DDBJ whole genome shotgun (WGS) entry which is preliminary data.</text>
</comment>
<dbReference type="KEGG" id="egl:EGR_04854"/>
<dbReference type="OMA" id="RNYNFRA"/>
<keyword evidence="2" id="KW-1185">Reference proteome</keyword>
<dbReference type="OrthoDB" id="6261256at2759"/>
<dbReference type="AlphaFoldDB" id="W6UH11"/>
<dbReference type="GeneID" id="36340569"/>
<dbReference type="CTD" id="36340569"/>
<organism evidence="1 2">
    <name type="scientific">Echinococcus granulosus</name>
    <name type="common">Hydatid tapeworm</name>
    <dbReference type="NCBI Taxonomy" id="6210"/>
    <lineage>
        <taxon>Eukaryota</taxon>
        <taxon>Metazoa</taxon>
        <taxon>Spiralia</taxon>
        <taxon>Lophotrochozoa</taxon>
        <taxon>Platyhelminthes</taxon>
        <taxon>Cestoda</taxon>
        <taxon>Eucestoda</taxon>
        <taxon>Cyclophyllidea</taxon>
        <taxon>Taeniidae</taxon>
        <taxon>Echinococcus</taxon>
        <taxon>Echinococcus granulosus group</taxon>
    </lineage>
</organism>
<evidence type="ECO:0000313" key="2">
    <source>
        <dbReference type="Proteomes" id="UP000019149"/>
    </source>
</evidence>
<accession>W6UH11</accession>
<dbReference type="RefSeq" id="XP_024351492.1">
    <property type="nucleotide sequence ID" value="XM_024494103.1"/>
</dbReference>
<evidence type="ECO:0000313" key="1">
    <source>
        <dbReference type="EMBL" id="EUB60296.1"/>
    </source>
</evidence>
<gene>
    <name evidence="1" type="ORF">EGR_04854</name>
</gene>
<dbReference type="EMBL" id="APAU02000032">
    <property type="protein sequence ID" value="EUB60296.1"/>
    <property type="molecule type" value="Genomic_DNA"/>
</dbReference>
<dbReference type="Proteomes" id="UP000019149">
    <property type="component" value="Unassembled WGS sequence"/>
</dbReference>
<name>W6UH11_ECHGR</name>
<evidence type="ECO:0008006" key="3">
    <source>
        <dbReference type="Google" id="ProtNLM"/>
    </source>
</evidence>
<sequence length="125" mass="14803">MNHIRRNLQVLLRLTFYNMKNVSQYFMPQISLRLVFFSVVLLFVTNAVHGTPSSYEKTAQMDDLPEELSLRDYLNLMRLRALHEELDDGSDGEVESFGKRARFRPRLGKRNYNFRARLAYWIGLD</sequence>